<dbReference type="RefSeq" id="WP_136936571.1">
    <property type="nucleotide sequence ID" value="NZ_SSMQ01000175.1"/>
</dbReference>
<organism evidence="2 3">
    <name type="scientific">Polyangium fumosum</name>
    <dbReference type="NCBI Taxonomy" id="889272"/>
    <lineage>
        <taxon>Bacteria</taxon>
        <taxon>Pseudomonadati</taxon>
        <taxon>Myxococcota</taxon>
        <taxon>Polyangia</taxon>
        <taxon>Polyangiales</taxon>
        <taxon>Polyangiaceae</taxon>
        <taxon>Polyangium</taxon>
    </lineage>
</organism>
<dbReference type="AlphaFoldDB" id="A0A4U1I5L0"/>
<dbReference type="Proteomes" id="UP000309215">
    <property type="component" value="Unassembled WGS sequence"/>
</dbReference>
<protein>
    <submittedName>
        <fullName evidence="2">Uncharacterized protein</fullName>
    </submittedName>
</protein>
<gene>
    <name evidence="2" type="ORF">E8A74_51520</name>
</gene>
<comment type="caution">
    <text evidence="2">The sequence shown here is derived from an EMBL/GenBank/DDBJ whole genome shotgun (WGS) entry which is preliminary data.</text>
</comment>
<dbReference type="OrthoDB" id="505641at2"/>
<evidence type="ECO:0000313" key="2">
    <source>
        <dbReference type="EMBL" id="TKC88631.1"/>
    </source>
</evidence>
<feature type="compositionally biased region" description="Gly residues" evidence="1">
    <location>
        <begin position="1"/>
        <end position="19"/>
    </location>
</feature>
<keyword evidence="3" id="KW-1185">Reference proteome</keyword>
<proteinExistence type="predicted"/>
<name>A0A4U1I5L0_9BACT</name>
<reference evidence="2 3" key="1">
    <citation type="submission" date="2019-04" db="EMBL/GenBank/DDBJ databases">
        <authorList>
            <person name="Li Y."/>
            <person name="Wang J."/>
        </authorList>
    </citation>
    <scope>NUCLEOTIDE SEQUENCE [LARGE SCALE GENOMIC DNA]</scope>
    <source>
        <strain evidence="2 3">DSM 14668</strain>
    </source>
</reference>
<dbReference type="EMBL" id="SSMQ01000175">
    <property type="protein sequence ID" value="TKC88631.1"/>
    <property type="molecule type" value="Genomic_DNA"/>
</dbReference>
<feature type="region of interest" description="Disordered" evidence="1">
    <location>
        <begin position="1"/>
        <end position="72"/>
    </location>
</feature>
<sequence>MPAGSGGSGAAGGGGGAGGSNADPCAKPWPDATNTGIPAGTPALAVIDNDLHTESPRTTPPCGGATHTPALE</sequence>
<evidence type="ECO:0000256" key="1">
    <source>
        <dbReference type="SAM" id="MobiDB-lite"/>
    </source>
</evidence>
<evidence type="ECO:0000313" key="3">
    <source>
        <dbReference type="Proteomes" id="UP000309215"/>
    </source>
</evidence>
<accession>A0A4U1I5L0</accession>